<keyword evidence="1 2" id="KW-0812">Transmembrane</keyword>
<feature type="transmembrane region" description="Helical" evidence="1">
    <location>
        <begin position="65"/>
        <end position="87"/>
    </location>
</feature>
<name>I7MCN1_TETTS</name>
<keyword evidence="3" id="KW-1185">Reference proteome</keyword>
<sequence length="417" mass="48691">MSNNQNQKSSNSDFYYNDLLNQNLQPANDDQEKYEDNVIKFSDASESKKNKCMQKLKSIMNNEKFILVISKLVVLLTGMVGPLFLFIQDSELSEYQTFFGYQQLDRNDYPFQKVFFRYLILVAFLYYKQLKEKQPKNSRDFISGQETTQYSLKEHAFLGLLDFVQVQCFVFSLGYTSVLRAYLFSGIQLAILLLLKKKEGAQIYTSEYVAFFMALAAKISIASIRVNQLNKEESLFYGDFVALIGGFIGSQAYFRTDFKQKDYYNFLYQNHSFSLGYSLIFVILFDTSGFLIDFDNIQNLLMLLLIGCIECIATIKKIKTFVFMRYFKNIFEPFVGFKFEYLFGLPFLDTWTILIIFGVLYVPANFIMLSKHASDIRNNTRHRDSTFVDVLNFEEYIEMKEIHSPEPINKSKSNQKS</sequence>
<evidence type="ECO:0000313" key="2">
    <source>
        <dbReference type="EMBL" id="EAR84335.1"/>
    </source>
</evidence>
<keyword evidence="1" id="KW-0472">Membrane</keyword>
<dbReference type="EMBL" id="GG662447">
    <property type="protein sequence ID" value="EAR84335.1"/>
    <property type="molecule type" value="Genomic_DNA"/>
</dbReference>
<dbReference type="RefSeq" id="XP_001031998.1">
    <property type="nucleotide sequence ID" value="XM_001031998.3"/>
</dbReference>
<dbReference type="AlphaFoldDB" id="I7MCN1"/>
<dbReference type="HOGENOM" id="CLU_659701_0_0_1"/>
<reference evidence="3" key="1">
    <citation type="journal article" date="2006" name="PLoS Biol.">
        <title>Macronuclear genome sequence of the ciliate Tetrahymena thermophila, a model eukaryote.</title>
        <authorList>
            <person name="Eisen J.A."/>
            <person name="Coyne R.S."/>
            <person name="Wu M."/>
            <person name="Wu D."/>
            <person name="Thiagarajan M."/>
            <person name="Wortman J.R."/>
            <person name="Badger J.H."/>
            <person name="Ren Q."/>
            <person name="Amedeo P."/>
            <person name="Jones K.M."/>
            <person name="Tallon L.J."/>
            <person name="Delcher A.L."/>
            <person name="Salzberg S.L."/>
            <person name="Silva J.C."/>
            <person name="Haas B.J."/>
            <person name="Majoros W.H."/>
            <person name="Farzad M."/>
            <person name="Carlton J.M."/>
            <person name="Smith R.K. Jr."/>
            <person name="Garg J."/>
            <person name="Pearlman R.E."/>
            <person name="Karrer K.M."/>
            <person name="Sun L."/>
            <person name="Manning G."/>
            <person name="Elde N.C."/>
            <person name="Turkewitz A.P."/>
            <person name="Asai D.J."/>
            <person name="Wilkes D.E."/>
            <person name="Wang Y."/>
            <person name="Cai H."/>
            <person name="Collins K."/>
            <person name="Stewart B.A."/>
            <person name="Lee S.R."/>
            <person name="Wilamowska K."/>
            <person name="Weinberg Z."/>
            <person name="Ruzzo W.L."/>
            <person name="Wloga D."/>
            <person name="Gaertig J."/>
            <person name="Frankel J."/>
            <person name="Tsao C.-C."/>
            <person name="Gorovsky M.A."/>
            <person name="Keeling P.J."/>
            <person name="Waller R.F."/>
            <person name="Patron N.J."/>
            <person name="Cherry J.M."/>
            <person name="Stover N.A."/>
            <person name="Krieger C.J."/>
            <person name="del Toro C."/>
            <person name="Ryder H.F."/>
            <person name="Williamson S.C."/>
            <person name="Barbeau R.A."/>
            <person name="Hamilton E.P."/>
            <person name="Orias E."/>
        </authorList>
    </citation>
    <scope>NUCLEOTIDE SEQUENCE [LARGE SCALE GENOMIC DNA]</scope>
    <source>
        <strain evidence="3">SB210</strain>
    </source>
</reference>
<dbReference type="InParanoid" id="I7MCN1"/>
<protein>
    <submittedName>
        <fullName evidence="2">Transmembrane protein, putative</fullName>
    </submittedName>
</protein>
<feature type="transmembrane region" description="Helical" evidence="1">
    <location>
        <begin position="339"/>
        <end position="362"/>
    </location>
</feature>
<dbReference type="KEGG" id="tet:TTHERM_00716410"/>
<organism evidence="2 3">
    <name type="scientific">Tetrahymena thermophila (strain SB210)</name>
    <dbReference type="NCBI Taxonomy" id="312017"/>
    <lineage>
        <taxon>Eukaryota</taxon>
        <taxon>Sar</taxon>
        <taxon>Alveolata</taxon>
        <taxon>Ciliophora</taxon>
        <taxon>Intramacronucleata</taxon>
        <taxon>Oligohymenophorea</taxon>
        <taxon>Hymenostomatida</taxon>
        <taxon>Tetrahymenina</taxon>
        <taxon>Tetrahymenidae</taxon>
        <taxon>Tetrahymena</taxon>
    </lineage>
</organism>
<gene>
    <name evidence="2" type="ORF">TTHERM_00716410</name>
</gene>
<evidence type="ECO:0000256" key="1">
    <source>
        <dbReference type="SAM" id="Phobius"/>
    </source>
</evidence>
<dbReference type="GeneID" id="7837760"/>
<feature type="transmembrane region" description="Helical" evidence="1">
    <location>
        <begin position="179"/>
        <end position="196"/>
    </location>
</feature>
<feature type="transmembrane region" description="Helical" evidence="1">
    <location>
        <begin position="275"/>
        <end position="294"/>
    </location>
</feature>
<dbReference type="Proteomes" id="UP000009168">
    <property type="component" value="Unassembled WGS sequence"/>
</dbReference>
<accession>I7MCN1</accession>
<feature type="transmembrane region" description="Helical" evidence="1">
    <location>
        <begin position="234"/>
        <end position="254"/>
    </location>
</feature>
<evidence type="ECO:0000313" key="3">
    <source>
        <dbReference type="Proteomes" id="UP000009168"/>
    </source>
</evidence>
<feature type="transmembrane region" description="Helical" evidence="1">
    <location>
        <begin position="208"/>
        <end position="228"/>
    </location>
</feature>
<proteinExistence type="predicted"/>
<keyword evidence="1" id="KW-1133">Transmembrane helix</keyword>